<dbReference type="InterPro" id="IPR029058">
    <property type="entry name" value="AB_hydrolase_fold"/>
</dbReference>
<dbReference type="PANTHER" id="PTHR43798:SF33">
    <property type="entry name" value="HYDROLASE, PUTATIVE (AFU_ORTHOLOGUE AFUA_2G14860)-RELATED"/>
    <property type="match status" value="1"/>
</dbReference>
<gene>
    <name evidence="2" type="ORF">C7C46_14295</name>
</gene>
<protein>
    <submittedName>
        <fullName evidence="2">Alpha/beta hydrolase</fullName>
    </submittedName>
</protein>
<reference evidence="2 3" key="1">
    <citation type="submission" date="2018-03" db="EMBL/GenBank/DDBJ databases">
        <title>Bioinformatic expansion and discovery of thiopeptide antibiotics.</title>
        <authorList>
            <person name="Schwalen C.J."/>
            <person name="Hudson G.A."/>
            <person name="Mitchell D.A."/>
        </authorList>
    </citation>
    <scope>NUCLEOTIDE SEQUENCE [LARGE SCALE GENOMIC DNA]</scope>
    <source>
        <strain evidence="2 3">ATCC 21389</strain>
    </source>
</reference>
<dbReference type="Proteomes" id="UP000248039">
    <property type="component" value="Unassembled WGS sequence"/>
</dbReference>
<dbReference type="GO" id="GO:0016020">
    <property type="term" value="C:membrane"/>
    <property type="evidence" value="ECO:0007669"/>
    <property type="project" value="TreeGrafter"/>
</dbReference>
<accession>A0A2V4NCT4</accession>
<sequence length="290" mass="30704">MVSEAFVAAYDALLARWPAGTAQLTVATPYGPTRVHAYGPPDGPPLVLLPGGGATGTAWFANAPALGARCRVYAVDILGDVGRSERAGRPLRTPHDLMAWLDAVLDGLELSAAALCGHSYGGWVAAAYALHAPRRVQRLALLDPTQVFGGYRPGYLLSVLPMLLRPTARRVGAYLDRESAGTGLDEDFKRLYVLGATQRGRGRPVVGRTLDPARLAMPVLVLFAGRSRVHDAEARASRARRLLPRARVEVVPGVGHHALPLAGAAVVDAKVLEFLGVPPAESFAPASVHE</sequence>
<dbReference type="GO" id="GO:0016787">
    <property type="term" value="F:hydrolase activity"/>
    <property type="evidence" value="ECO:0007669"/>
    <property type="project" value="UniProtKB-KW"/>
</dbReference>
<feature type="domain" description="AB hydrolase-1" evidence="1">
    <location>
        <begin position="46"/>
        <end position="269"/>
    </location>
</feature>
<evidence type="ECO:0000313" key="3">
    <source>
        <dbReference type="Proteomes" id="UP000248039"/>
    </source>
</evidence>
<organism evidence="2 3">
    <name type="scientific">Streptomyces tateyamensis</name>
    <dbReference type="NCBI Taxonomy" id="565073"/>
    <lineage>
        <taxon>Bacteria</taxon>
        <taxon>Bacillati</taxon>
        <taxon>Actinomycetota</taxon>
        <taxon>Actinomycetes</taxon>
        <taxon>Kitasatosporales</taxon>
        <taxon>Streptomycetaceae</taxon>
        <taxon>Streptomyces</taxon>
    </lineage>
</organism>
<keyword evidence="3" id="KW-1185">Reference proteome</keyword>
<dbReference type="Gene3D" id="3.40.50.1820">
    <property type="entry name" value="alpha/beta hydrolase"/>
    <property type="match status" value="1"/>
</dbReference>
<dbReference type="OrthoDB" id="5513277at2"/>
<dbReference type="SUPFAM" id="SSF53474">
    <property type="entry name" value="alpha/beta-Hydrolases"/>
    <property type="match status" value="1"/>
</dbReference>
<dbReference type="AlphaFoldDB" id="A0A2V4NCT4"/>
<dbReference type="InterPro" id="IPR000073">
    <property type="entry name" value="AB_hydrolase_1"/>
</dbReference>
<evidence type="ECO:0000313" key="2">
    <source>
        <dbReference type="EMBL" id="PYC79524.1"/>
    </source>
</evidence>
<comment type="caution">
    <text evidence="2">The sequence shown here is derived from an EMBL/GenBank/DDBJ whole genome shotgun (WGS) entry which is preliminary data.</text>
</comment>
<evidence type="ECO:0000259" key="1">
    <source>
        <dbReference type="Pfam" id="PF12697"/>
    </source>
</evidence>
<dbReference type="EMBL" id="PYBW01000043">
    <property type="protein sequence ID" value="PYC79524.1"/>
    <property type="molecule type" value="Genomic_DNA"/>
</dbReference>
<name>A0A2V4NCT4_9ACTN</name>
<keyword evidence="2" id="KW-0378">Hydrolase</keyword>
<dbReference type="Pfam" id="PF12697">
    <property type="entry name" value="Abhydrolase_6"/>
    <property type="match status" value="1"/>
</dbReference>
<proteinExistence type="predicted"/>
<dbReference type="PANTHER" id="PTHR43798">
    <property type="entry name" value="MONOACYLGLYCEROL LIPASE"/>
    <property type="match status" value="1"/>
</dbReference>
<dbReference type="InterPro" id="IPR050266">
    <property type="entry name" value="AB_hydrolase_sf"/>
</dbReference>